<dbReference type="InterPro" id="IPR023296">
    <property type="entry name" value="Glyco_hydro_beta-prop_sf"/>
</dbReference>
<dbReference type="Proteomes" id="UP001249959">
    <property type="component" value="Unassembled WGS sequence"/>
</dbReference>
<evidence type="ECO:0000259" key="5">
    <source>
        <dbReference type="Pfam" id="PF14534"/>
    </source>
</evidence>
<feature type="signal peptide" evidence="4">
    <location>
        <begin position="1"/>
        <end position="17"/>
    </location>
</feature>
<dbReference type="Gene3D" id="2.115.10.20">
    <property type="entry name" value="Glycosyl hydrolase domain, family 43"/>
    <property type="match status" value="1"/>
</dbReference>
<gene>
    <name evidence="6" type="ORF">PQG45_00720</name>
</gene>
<dbReference type="PANTHER" id="PTHR34106">
    <property type="entry name" value="GLYCOSIDASE"/>
    <property type="match status" value="1"/>
</dbReference>
<keyword evidence="2" id="KW-0808">Transferase</keyword>
<dbReference type="InterPro" id="IPR027843">
    <property type="entry name" value="DUF4440"/>
</dbReference>
<dbReference type="Gene3D" id="3.10.450.50">
    <property type="match status" value="1"/>
</dbReference>
<dbReference type="CDD" id="cd18610">
    <property type="entry name" value="GH130_BT3780-like"/>
    <property type="match status" value="1"/>
</dbReference>
<dbReference type="RefSeq" id="WP_316070089.1">
    <property type="nucleotide sequence ID" value="NZ_JAVNWW010000001.1"/>
</dbReference>
<evidence type="ECO:0000313" key="7">
    <source>
        <dbReference type="Proteomes" id="UP001249959"/>
    </source>
</evidence>
<evidence type="ECO:0000313" key="6">
    <source>
        <dbReference type="EMBL" id="MDU0807550.1"/>
    </source>
</evidence>
<keyword evidence="7" id="KW-1185">Reference proteome</keyword>
<dbReference type="SUPFAM" id="SSF54427">
    <property type="entry name" value="NTF2-like"/>
    <property type="match status" value="1"/>
</dbReference>
<dbReference type="Pfam" id="PF14534">
    <property type="entry name" value="DUF4440"/>
    <property type="match status" value="1"/>
</dbReference>
<evidence type="ECO:0000256" key="2">
    <source>
        <dbReference type="ARBA" id="ARBA00022679"/>
    </source>
</evidence>
<comment type="similarity">
    <text evidence="3">Belongs to the glycosyl hydrolase 130 family.</text>
</comment>
<evidence type="ECO:0000256" key="1">
    <source>
        <dbReference type="ARBA" id="ARBA00022676"/>
    </source>
</evidence>
<organism evidence="6 7">
    <name type="scientific">Aquirufa regiilacus</name>
    <dbReference type="NCBI Taxonomy" id="3024868"/>
    <lineage>
        <taxon>Bacteria</taxon>
        <taxon>Pseudomonadati</taxon>
        <taxon>Bacteroidota</taxon>
        <taxon>Cytophagia</taxon>
        <taxon>Cytophagales</taxon>
        <taxon>Flectobacillaceae</taxon>
        <taxon>Aquirufa</taxon>
    </lineage>
</organism>
<feature type="chain" id="PRO_5046000541" evidence="4">
    <location>
        <begin position="18"/>
        <end position="472"/>
    </location>
</feature>
<keyword evidence="1" id="KW-0328">Glycosyltransferase</keyword>
<name>A0ABU3TNW0_9BACT</name>
<feature type="domain" description="DUF4440" evidence="5">
    <location>
        <begin position="23"/>
        <end position="127"/>
    </location>
</feature>
<reference evidence="6 7" key="1">
    <citation type="submission" date="2023-09" db="EMBL/GenBank/DDBJ databases">
        <title>Aquirufa genomes.</title>
        <authorList>
            <person name="Pitt A."/>
        </authorList>
    </citation>
    <scope>NUCLEOTIDE SEQUENCE [LARGE SCALE GENOMIC DNA]</scope>
    <source>
        <strain evidence="6 7">LEOWEIH-7C</strain>
    </source>
</reference>
<protein>
    <submittedName>
        <fullName evidence="6">DUF4440 domain-containing protein</fullName>
    </submittedName>
</protein>
<evidence type="ECO:0000256" key="4">
    <source>
        <dbReference type="SAM" id="SignalP"/>
    </source>
</evidence>
<dbReference type="InterPro" id="IPR032710">
    <property type="entry name" value="NTF2-like_dom_sf"/>
</dbReference>
<dbReference type="SUPFAM" id="SSF75005">
    <property type="entry name" value="Arabinanase/levansucrase/invertase"/>
    <property type="match status" value="1"/>
</dbReference>
<comment type="caution">
    <text evidence="6">The sequence shown here is derived from an EMBL/GenBank/DDBJ whole genome shotgun (WGS) entry which is preliminary data.</text>
</comment>
<sequence>MKKYILFYLIIPFFSIAQQPAETIQRFFDAYSVGNKAGMREAITPDFKLVENGEIWTLDTLINRMDKGRPADFKRINQFEILASQVDKNSAHVFYKNRALIHAMGRDRQVNWLETAYFIKQKGQWKMSNMHSSIDAAFQTNWELNGFKKADAENPIMKPDVRATYYCPIQKKLVGWENKNVLNPTALVYQGKVHLLYRAQDSLGTSRIGLAISEDGIHFTKQASPILAPGEDAFRQYEWQGGIEDPRVIETEDGQFLLTYTSYDGKTARLCSAISKDLQHWEKLGPMLASPKYINMWSKSGAIVGKEINSRVIAQKIDGFYWMYFGDTDLFMAKSTDLLHWEVCENAENQVKISVLQPRSGYFDSRLVEPGPYALMRPEGILLIYNSSNAANFNDTKFPKFTYAAGQALYDASKPYRLINRSKQAFIWPDKDYERVGEVNEVCFVEGLVHFKGKWFMYYGTADSKIAVAIRR</sequence>
<dbReference type="PANTHER" id="PTHR34106:SF5">
    <property type="entry name" value="GLYCOSIDASE"/>
    <property type="match status" value="1"/>
</dbReference>
<keyword evidence="4" id="KW-0732">Signal</keyword>
<dbReference type="InterPro" id="IPR007184">
    <property type="entry name" value="Mannoside_phosphorylase"/>
</dbReference>
<accession>A0ABU3TNW0</accession>
<proteinExistence type="inferred from homology"/>
<dbReference type="EMBL" id="JAVNWW010000001">
    <property type="protein sequence ID" value="MDU0807550.1"/>
    <property type="molecule type" value="Genomic_DNA"/>
</dbReference>
<evidence type="ECO:0000256" key="3">
    <source>
        <dbReference type="ARBA" id="ARBA00024356"/>
    </source>
</evidence>
<dbReference type="Pfam" id="PF04041">
    <property type="entry name" value="Glyco_hydro_130"/>
    <property type="match status" value="1"/>
</dbReference>